<protein>
    <submittedName>
        <fullName evidence="1">Uncharacterized protein</fullName>
    </submittedName>
</protein>
<proteinExistence type="predicted"/>
<evidence type="ECO:0000313" key="1">
    <source>
        <dbReference type="EMBL" id="ODQ63401.1"/>
    </source>
</evidence>
<sequence length="67" mass="7606">MKSDFADPSQLSSLIIYVAKFEKRIVFSQNKTRKIRSSLLIVISQKGIQLFSYNVPQNSIKEIDAAT</sequence>
<dbReference type="Proteomes" id="UP000095009">
    <property type="component" value="Unassembled WGS sequence"/>
</dbReference>
<evidence type="ECO:0000313" key="2">
    <source>
        <dbReference type="Proteomes" id="UP000095009"/>
    </source>
</evidence>
<organism evidence="1 2">
    <name type="scientific">Nadsonia fulvescens var. elongata DSM 6958</name>
    <dbReference type="NCBI Taxonomy" id="857566"/>
    <lineage>
        <taxon>Eukaryota</taxon>
        <taxon>Fungi</taxon>
        <taxon>Dikarya</taxon>
        <taxon>Ascomycota</taxon>
        <taxon>Saccharomycotina</taxon>
        <taxon>Dipodascomycetes</taxon>
        <taxon>Dipodascales</taxon>
        <taxon>Dipodascales incertae sedis</taxon>
        <taxon>Nadsonia</taxon>
    </lineage>
</organism>
<keyword evidence="2" id="KW-1185">Reference proteome</keyword>
<reference evidence="1 2" key="1">
    <citation type="journal article" date="2016" name="Proc. Natl. Acad. Sci. U.S.A.">
        <title>Comparative genomics of biotechnologically important yeasts.</title>
        <authorList>
            <person name="Riley R."/>
            <person name="Haridas S."/>
            <person name="Wolfe K.H."/>
            <person name="Lopes M.R."/>
            <person name="Hittinger C.T."/>
            <person name="Goeker M."/>
            <person name="Salamov A.A."/>
            <person name="Wisecaver J.H."/>
            <person name="Long T.M."/>
            <person name="Calvey C.H."/>
            <person name="Aerts A.L."/>
            <person name="Barry K.W."/>
            <person name="Choi C."/>
            <person name="Clum A."/>
            <person name="Coughlan A.Y."/>
            <person name="Deshpande S."/>
            <person name="Douglass A.P."/>
            <person name="Hanson S.J."/>
            <person name="Klenk H.-P."/>
            <person name="LaButti K.M."/>
            <person name="Lapidus A."/>
            <person name="Lindquist E.A."/>
            <person name="Lipzen A.M."/>
            <person name="Meier-Kolthoff J.P."/>
            <person name="Ohm R.A."/>
            <person name="Otillar R.P."/>
            <person name="Pangilinan J.L."/>
            <person name="Peng Y."/>
            <person name="Rokas A."/>
            <person name="Rosa C.A."/>
            <person name="Scheuner C."/>
            <person name="Sibirny A.A."/>
            <person name="Slot J.C."/>
            <person name="Stielow J.B."/>
            <person name="Sun H."/>
            <person name="Kurtzman C.P."/>
            <person name="Blackwell M."/>
            <person name="Grigoriev I.V."/>
            <person name="Jeffries T.W."/>
        </authorList>
    </citation>
    <scope>NUCLEOTIDE SEQUENCE [LARGE SCALE GENOMIC DNA]</scope>
    <source>
        <strain evidence="1 2">DSM 6958</strain>
    </source>
</reference>
<gene>
    <name evidence="1" type="ORF">NADFUDRAFT_84522</name>
</gene>
<accession>A0A1E3PDE9</accession>
<dbReference type="EMBL" id="KV454415">
    <property type="protein sequence ID" value="ODQ63401.1"/>
    <property type="molecule type" value="Genomic_DNA"/>
</dbReference>
<dbReference type="AlphaFoldDB" id="A0A1E3PDE9"/>
<name>A0A1E3PDE9_9ASCO</name>